<evidence type="ECO:0000313" key="2">
    <source>
        <dbReference type="Proteomes" id="UP001241758"/>
    </source>
</evidence>
<comment type="caution">
    <text evidence="1">The sequence shown here is derived from an EMBL/GenBank/DDBJ whole genome shotgun (WGS) entry which is preliminary data.</text>
</comment>
<dbReference type="Proteomes" id="UP001241758">
    <property type="component" value="Unassembled WGS sequence"/>
</dbReference>
<dbReference type="RefSeq" id="WP_282758550.1">
    <property type="nucleotide sequence ID" value="NZ_JASCTH010000005.1"/>
</dbReference>
<gene>
    <name evidence="1" type="ORF">QLQ12_08920</name>
</gene>
<protein>
    <submittedName>
        <fullName evidence="1">Uncharacterized protein</fullName>
    </submittedName>
</protein>
<name>A0ABT6WG73_9ACTN</name>
<organism evidence="1 2">
    <name type="scientific">Actinoplanes sandaracinus</name>
    <dbReference type="NCBI Taxonomy" id="3045177"/>
    <lineage>
        <taxon>Bacteria</taxon>
        <taxon>Bacillati</taxon>
        <taxon>Actinomycetota</taxon>
        <taxon>Actinomycetes</taxon>
        <taxon>Micromonosporales</taxon>
        <taxon>Micromonosporaceae</taxon>
        <taxon>Actinoplanes</taxon>
    </lineage>
</organism>
<accession>A0ABT6WG73</accession>
<reference evidence="1 2" key="1">
    <citation type="submission" date="2023-05" db="EMBL/GenBank/DDBJ databases">
        <title>Actinoplanes sp. NEAU-A12 genome sequencing.</title>
        <authorList>
            <person name="Wang Z.-S."/>
        </authorList>
    </citation>
    <scope>NUCLEOTIDE SEQUENCE [LARGE SCALE GENOMIC DNA]</scope>
    <source>
        <strain evidence="1 2">NEAU-A12</strain>
    </source>
</reference>
<proteinExistence type="predicted"/>
<evidence type="ECO:0000313" key="1">
    <source>
        <dbReference type="EMBL" id="MDI6098721.1"/>
    </source>
</evidence>
<keyword evidence="2" id="KW-1185">Reference proteome</keyword>
<dbReference type="EMBL" id="JASCTH010000005">
    <property type="protein sequence ID" value="MDI6098721.1"/>
    <property type="molecule type" value="Genomic_DNA"/>
</dbReference>
<sequence length="44" mass="5019">MTVSTLVFATLTHVNIRDDNLFLPARLQNALARHWPPTSTLSLW</sequence>